<evidence type="ECO:0000256" key="1">
    <source>
        <dbReference type="SAM" id="SignalP"/>
    </source>
</evidence>
<accession>A0A074YES4</accession>
<feature type="signal peptide" evidence="1">
    <location>
        <begin position="1"/>
        <end position="29"/>
    </location>
</feature>
<evidence type="ECO:0000313" key="2">
    <source>
        <dbReference type="EMBL" id="KEQ85351.1"/>
    </source>
</evidence>
<dbReference type="GeneID" id="40742784"/>
<feature type="chain" id="PRO_5001703238" evidence="1">
    <location>
        <begin position="30"/>
        <end position="88"/>
    </location>
</feature>
<reference evidence="2 3" key="1">
    <citation type="journal article" date="2014" name="BMC Genomics">
        <title>Genome sequencing of four Aureobasidium pullulans varieties: biotechnological potential, stress tolerance, and description of new species.</title>
        <authorList>
            <person name="Gostin Ar C."/>
            <person name="Ohm R.A."/>
            <person name="Kogej T."/>
            <person name="Sonjak S."/>
            <person name="Turk M."/>
            <person name="Zajc J."/>
            <person name="Zalar P."/>
            <person name="Grube M."/>
            <person name="Sun H."/>
            <person name="Han J."/>
            <person name="Sharma A."/>
            <person name="Chiniquy J."/>
            <person name="Ngan C.Y."/>
            <person name="Lipzen A."/>
            <person name="Barry K."/>
            <person name="Grigoriev I.V."/>
            <person name="Gunde-Cimerman N."/>
        </authorList>
    </citation>
    <scope>NUCLEOTIDE SEQUENCE [LARGE SCALE GENOMIC DNA]</scope>
    <source>
        <strain evidence="2 3">EXF-150</strain>
    </source>
</reference>
<dbReference type="AlphaFoldDB" id="A0A074YES4"/>
<keyword evidence="1" id="KW-0732">Signal</keyword>
<dbReference type="HOGENOM" id="CLU_181658_0_0_1"/>
<organism evidence="2 3">
    <name type="scientific">Aureobasidium pullulans EXF-150</name>
    <dbReference type="NCBI Taxonomy" id="1043002"/>
    <lineage>
        <taxon>Eukaryota</taxon>
        <taxon>Fungi</taxon>
        <taxon>Dikarya</taxon>
        <taxon>Ascomycota</taxon>
        <taxon>Pezizomycotina</taxon>
        <taxon>Dothideomycetes</taxon>
        <taxon>Dothideomycetidae</taxon>
        <taxon>Dothideales</taxon>
        <taxon>Saccotheciaceae</taxon>
        <taxon>Aureobasidium</taxon>
    </lineage>
</organism>
<dbReference type="EMBL" id="KL584980">
    <property type="protein sequence ID" value="KEQ85351.1"/>
    <property type="molecule type" value="Genomic_DNA"/>
</dbReference>
<protein>
    <submittedName>
        <fullName evidence="2">Uncharacterized protein</fullName>
    </submittedName>
</protein>
<gene>
    <name evidence="2" type="ORF">M438DRAFT_271436</name>
</gene>
<dbReference type="RefSeq" id="XP_029761538.1">
    <property type="nucleotide sequence ID" value="XM_029900478.1"/>
</dbReference>
<sequence length="88" mass="9727">MNILVLLFFVFFLPLVALLVWFALSSCLGDNVRARIGGTTINPRHGAYGRTYARNLPSYPGAAGSEAIEMEDMLHNDKWGPNDSDDEP</sequence>
<evidence type="ECO:0000313" key="3">
    <source>
        <dbReference type="Proteomes" id="UP000030706"/>
    </source>
</evidence>
<proteinExistence type="predicted"/>
<dbReference type="STRING" id="1043002.A0A074YES4"/>
<keyword evidence="3" id="KW-1185">Reference proteome</keyword>
<dbReference type="OrthoDB" id="5391288at2759"/>
<name>A0A074YES4_AURPU</name>
<dbReference type="Proteomes" id="UP000030706">
    <property type="component" value="Unassembled WGS sequence"/>
</dbReference>